<dbReference type="InterPro" id="IPR011009">
    <property type="entry name" value="Kinase-like_dom_sf"/>
</dbReference>
<dbReference type="Pfam" id="PF00023">
    <property type="entry name" value="Ank"/>
    <property type="match status" value="1"/>
</dbReference>
<feature type="repeat" description="ANK" evidence="3">
    <location>
        <begin position="1080"/>
        <end position="1112"/>
    </location>
</feature>
<keyword evidence="2 3" id="KW-0040">ANK repeat</keyword>
<dbReference type="SMART" id="SM00248">
    <property type="entry name" value="ANK"/>
    <property type="match status" value="20"/>
</dbReference>
<dbReference type="Proteomes" id="UP001303889">
    <property type="component" value="Unassembled WGS sequence"/>
</dbReference>
<dbReference type="InterPro" id="IPR000719">
    <property type="entry name" value="Prot_kinase_dom"/>
</dbReference>
<feature type="repeat" description="ANK" evidence="3">
    <location>
        <begin position="768"/>
        <end position="800"/>
    </location>
</feature>
<feature type="repeat" description="ANK" evidence="3">
    <location>
        <begin position="671"/>
        <end position="699"/>
    </location>
</feature>
<feature type="repeat" description="ANK" evidence="3">
    <location>
        <begin position="700"/>
        <end position="732"/>
    </location>
</feature>
<feature type="repeat" description="ANK" evidence="3">
    <location>
        <begin position="830"/>
        <end position="863"/>
    </location>
</feature>
<dbReference type="Gene3D" id="1.10.510.10">
    <property type="entry name" value="Transferase(Phosphotransferase) domain 1"/>
    <property type="match status" value="1"/>
</dbReference>
<evidence type="ECO:0000313" key="6">
    <source>
        <dbReference type="EMBL" id="KAK3902442.1"/>
    </source>
</evidence>
<gene>
    <name evidence="6" type="ORF">C8A05DRAFT_33853</name>
</gene>
<evidence type="ECO:0000256" key="3">
    <source>
        <dbReference type="PROSITE-ProRule" id="PRU00023"/>
    </source>
</evidence>
<dbReference type="PROSITE" id="PS50011">
    <property type="entry name" value="PROTEIN_KINASE_DOM"/>
    <property type="match status" value="1"/>
</dbReference>
<feature type="region of interest" description="Disordered" evidence="4">
    <location>
        <begin position="636"/>
        <end position="672"/>
    </location>
</feature>
<dbReference type="SUPFAM" id="SSF56112">
    <property type="entry name" value="Protein kinase-like (PK-like)"/>
    <property type="match status" value="1"/>
</dbReference>
<reference evidence="6" key="1">
    <citation type="journal article" date="2023" name="Mol. Phylogenet. Evol.">
        <title>Genome-scale phylogeny and comparative genomics of the fungal order Sordariales.</title>
        <authorList>
            <person name="Hensen N."/>
            <person name="Bonometti L."/>
            <person name="Westerberg I."/>
            <person name="Brannstrom I.O."/>
            <person name="Guillou S."/>
            <person name="Cros-Aarteil S."/>
            <person name="Calhoun S."/>
            <person name="Haridas S."/>
            <person name="Kuo A."/>
            <person name="Mondo S."/>
            <person name="Pangilinan J."/>
            <person name="Riley R."/>
            <person name="LaButti K."/>
            <person name="Andreopoulos B."/>
            <person name="Lipzen A."/>
            <person name="Chen C."/>
            <person name="Yan M."/>
            <person name="Daum C."/>
            <person name="Ng V."/>
            <person name="Clum A."/>
            <person name="Steindorff A."/>
            <person name="Ohm R.A."/>
            <person name="Martin F."/>
            <person name="Silar P."/>
            <person name="Natvig D.O."/>
            <person name="Lalanne C."/>
            <person name="Gautier V."/>
            <person name="Ament-Velasquez S.L."/>
            <person name="Kruys A."/>
            <person name="Hutchinson M.I."/>
            <person name="Powell A.J."/>
            <person name="Barry K."/>
            <person name="Miller A.N."/>
            <person name="Grigoriev I.V."/>
            <person name="Debuchy R."/>
            <person name="Gladieux P."/>
            <person name="Hiltunen Thoren M."/>
            <person name="Johannesson H."/>
        </authorList>
    </citation>
    <scope>NUCLEOTIDE SEQUENCE</scope>
    <source>
        <strain evidence="6">CBS 103.79</strain>
    </source>
</reference>
<feature type="domain" description="Protein kinase" evidence="5">
    <location>
        <begin position="145"/>
        <end position="449"/>
    </location>
</feature>
<comment type="caution">
    <text evidence="6">The sequence shown here is derived from an EMBL/GenBank/DDBJ whole genome shotgun (WGS) entry which is preliminary data.</text>
</comment>
<evidence type="ECO:0000313" key="7">
    <source>
        <dbReference type="Proteomes" id="UP001303889"/>
    </source>
</evidence>
<dbReference type="PANTHER" id="PTHR24123:SF33">
    <property type="entry name" value="PROTEIN HOS4"/>
    <property type="match status" value="1"/>
</dbReference>
<feature type="compositionally biased region" description="Acidic residues" evidence="4">
    <location>
        <begin position="464"/>
        <end position="484"/>
    </location>
</feature>
<dbReference type="GO" id="GO:0004672">
    <property type="term" value="F:protein kinase activity"/>
    <property type="evidence" value="ECO:0007669"/>
    <property type="project" value="InterPro"/>
</dbReference>
<feature type="repeat" description="ANK" evidence="3">
    <location>
        <begin position="901"/>
        <end position="933"/>
    </location>
</feature>
<dbReference type="InterPro" id="IPR002110">
    <property type="entry name" value="Ankyrin_rpt"/>
</dbReference>
<dbReference type="SUPFAM" id="SSF48403">
    <property type="entry name" value="Ankyrin repeat"/>
    <property type="match status" value="3"/>
</dbReference>
<keyword evidence="7" id="KW-1185">Reference proteome</keyword>
<feature type="region of interest" description="Disordered" evidence="4">
    <location>
        <begin position="464"/>
        <end position="497"/>
    </location>
</feature>
<dbReference type="PANTHER" id="PTHR24123">
    <property type="entry name" value="ANKYRIN REPEAT-CONTAINING"/>
    <property type="match status" value="1"/>
</dbReference>
<dbReference type="InterPro" id="IPR008271">
    <property type="entry name" value="Ser/Thr_kinase_AS"/>
</dbReference>
<feature type="repeat" description="ANK" evidence="3">
    <location>
        <begin position="864"/>
        <end position="891"/>
    </location>
</feature>
<proteinExistence type="predicted"/>
<dbReference type="InterPro" id="IPR036770">
    <property type="entry name" value="Ankyrin_rpt-contain_sf"/>
</dbReference>
<protein>
    <submittedName>
        <fullName evidence="6">Ankyrin repeat-containing domain protein</fullName>
    </submittedName>
</protein>
<dbReference type="GO" id="GO:0005524">
    <property type="term" value="F:ATP binding"/>
    <property type="evidence" value="ECO:0007669"/>
    <property type="project" value="InterPro"/>
</dbReference>
<evidence type="ECO:0000259" key="5">
    <source>
        <dbReference type="PROSITE" id="PS50011"/>
    </source>
</evidence>
<evidence type="ECO:0000256" key="2">
    <source>
        <dbReference type="ARBA" id="ARBA00023043"/>
    </source>
</evidence>
<feature type="region of interest" description="Disordered" evidence="4">
    <location>
        <begin position="1"/>
        <end position="42"/>
    </location>
</feature>
<reference evidence="6" key="2">
    <citation type="submission" date="2023-05" db="EMBL/GenBank/DDBJ databases">
        <authorList>
            <consortium name="Lawrence Berkeley National Laboratory"/>
            <person name="Steindorff A."/>
            <person name="Hensen N."/>
            <person name="Bonometti L."/>
            <person name="Westerberg I."/>
            <person name="Brannstrom I.O."/>
            <person name="Guillou S."/>
            <person name="Cros-Aarteil S."/>
            <person name="Calhoun S."/>
            <person name="Haridas S."/>
            <person name="Kuo A."/>
            <person name="Mondo S."/>
            <person name="Pangilinan J."/>
            <person name="Riley R."/>
            <person name="Labutti K."/>
            <person name="Andreopoulos B."/>
            <person name="Lipzen A."/>
            <person name="Chen C."/>
            <person name="Yanf M."/>
            <person name="Daum C."/>
            <person name="Ng V."/>
            <person name="Clum A."/>
            <person name="Ohm R."/>
            <person name="Martin F."/>
            <person name="Silar P."/>
            <person name="Natvig D."/>
            <person name="Lalanne C."/>
            <person name="Gautier V."/>
            <person name="Ament-Velasquez S.L."/>
            <person name="Kruys A."/>
            <person name="Hutchinson M.I."/>
            <person name="Powell A.J."/>
            <person name="Barry K."/>
            <person name="Miller A.N."/>
            <person name="Grigoriev I.V."/>
            <person name="Debuchy R."/>
            <person name="Gladieux P."/>
            <person name="Thoren M.H."/>
            <person name="Johannesson H."/>
        </authorList>
    </citation>
    <scope>NUCLEOTIDE SEQUENCE</scope>
    <source>
        <strain evidence="6">CBS 103.79</strain>
    </source>
</reference>
<dbReference type="Gene3D" id="1.25.40.20">
    <property type="entry name" value="Ankyrin repeat-containing domain"/>
    <property type="match status" value="5"/>
</dbReference>
<feature type="repeat" description="ANK" evidence="3">
    <location>
        <begin position="1113"/>
        <end position="1145"/>
    </location>
</feature>
<keyword evidence="1" id="KW-0677">Repeat</keyword>
<dbReference type="PRINTS" id="PR01415">
    <property type="entry name" value="ANKYRIN"/>
</dbReference>
<feature type="compositionally biased region" description="Pro residues" evidence="4">
    <location>
        <begin position="17"/>
        <end position="37"/>
    </location>
</feature>
<dbReference type="EMBL" id="MU855509">
    <property type="protein sequence ID" value="KAK3902442.1"/>
    <property type="molecule type" value="Genomic_DNA"/>
</dbReference>
<dbReference type="SMART" id="SM00220">
    <property type="entry name" value="S_TKc"/>
    <property type="match status" value="1"/>
</dbReference>
<name>A0AAN6MM12_9PEZI</name>
<evidence type="ECO:0000256" key="4">
    <source>
        <dbReference type="SAM" id="MobiDB-lite"/>
    </source>
</evidence>
<evidence type="ECO:0000256" key="1">
    <source>
        <dbReference type="ARBA" id="ARBA00022737"/>
    </source>
</evidence>
<dbReference type="Pfam" id="PF12796">
    <property type="entry name" value="Ank_2"/>
    <property type="match status" value="5"/>
</dbReference>
<dbReference type="PROSITE" id="PS00108">
    <property type="entry name" value="PROTEIN_KINASE_ST"/>
    <property type="match status" value="1"/>
</dbReference>
<dbReference type="PROSITE" id="PS50297">
    <property type="entry name" value="ANK_REP_REGION"/>
    <property type="match status" value="8"/>
</dbReference>
<dbReference type="PROSITE" id="PS50088">
    <property type="entry name" value="ANK_REPEAT"/>
    <property type="match status" value="10"/>
</dbReference>
<feature type="repeat" description="ANK" evidence="3">
    <location>
        <begin position="931"/>
        <end position="963"/>
    </location>
</feature>
<sequence length="1667" mass="178241">MASPTASLPILDSFFTEPPPSNPTPSDPSSSEPPLPRTTPLTDTDLQHISHLLTPLHPLYAPIPRLYTLLRLLNQLPLLDTIFLPLSITDHYLPFTLGSLPSSIPLDIRAAFIKAQPLVLTKGVDLEKGERGKHLHFGVDEVMPFESKGGLGAGGFGNVDRVVSRVSGKEYARKRLPRGIIKGTGRAGPKAGVHMRAFLGELGVLKRLRHGHVVEYVGSYTAEGHLGILMAPVAEGDLGWFMGGLDAVEEEAKAGGIAGLPAAEKRGLLRTFFGCLASALNYLHSSQIRHKDIKPQNILVMAGRGPLLTDFGLSLDWAELSRSTTKGAPSALTPRYAAPEVADHEPRGASSDVWSLGCVFLEMVTVLKGVTLPAMREFYESHGSESLVYRTNDEANREWMQLLEGKGATKADSAPLKWIANMLERERRDRPTAVELLEVIVARDQRTGLPSRFCGSCCLPPEDDSEDYDFGEDTEEEDDDYDGDTQDKKSSTKTPAAEVDAELIQNLRQVAGSLGRNNISSGKWWDTADKALALMENDTSLPPAEAGKLLHELVSLLRDASWSMLSGEITGSTTRSQDLAKGMLELLERAAMLSQPILDETTAADKEELSKCIKYISSLSLDDQSNARLTEAEKRLLGSSKSEPQAEPKAKASAALEKGADESDLTPPTFPLHHAAKRDDLAALTSLLAAGADANQPDANDQTPLHHAARSGSEACVIKLLSGGASARAEDARLLTPLHCAAEQGNRIVVRELLRPGTARLNARASGTGATPLHLAVRAGNLVAVELLLGAGAHVDGADAVGRVPLSYVSSPEMVRLLVRYGADVSVAGGGRTALHWAVEDQKDKAVVSELLDVGLRVSTANPAGRNALHVAVAAQSYDIVEVLLSSDSSVIDVPVRGDGESRTALHIATEKGDERMVRLLLDRGAQARFAKSPPLNMAVAAGQLELVKLLHEQGQDLNVDGYGGLPLDIAAKARNLPMARWLVEHGAQYTFGSRPRNQQGFNALHQAIDADDEELVTILLDSLGSDAAPGSGAKGIRSKSPAFTAEGRFSAIALYSSIFGKHHTITRILLDRGADPDGPNRVPLLAAVYQDDFETAQLLLDHGADLNKPDSKGEAAIHWVACRSSVAMAELLVANGVDVNQDSGMDSRGFPLTPVYHALMAEKADMVAYLVEQAGAKVHLAQLDFATTAERGASMASMLSRPAQIVPSPPTTEKLGQLLAEATKWKSSAAAAALIKAGAGAGADMQEALYHAIENTSANDVALLIEAGADSQAMRHGTRGNTMEQLALASLGWRSRAYSRSPKEEAELEQSKEVLRVLLGSGKARGERRRQQVLQEWLRYAGASAGPEVVKWLYGEGAEGNVRSSYKYAPPGYMQSPLQYAVDNDDVDMARERLAKGEDVSGLKVCHTPLQLAARNGNMEMLRLLLDHGAAAPPRSADDVGIPPGMDSIGETALLHAVEKCPPKGVQLLLDAGADPNRNIAGNPPEKKTTRSVFDQATHRSQWLPLAKAVSEAVRERDPTVLEEWMSKVRALLEAGADPAKTSSYGGDALSAACGGSRDRDGTALLTLLLNHCAESAAKTGTEQALSSVARAGKVDMVNLLLDRGAIIGNKLLWNCTATGNEAMVRLLVQRGADPDAKGDGYGRESAREKAEKTYDTLLIEAMNGK</sequence>
<dbReference type="Pfam" id="PF00069">
    <property type="entry name" value="Pkinase"/>
    <property type="match status" value="1"/>
</dbReference>
<accession>A0AAN6MM12</accession>
<feature type="repeat" description="ANK" evidence="3">
    <location>
        <begin position="1409"/>
        <end position="1438"/>
    </location>
</feature>
<dbReference type="CDD" id="cd00180">
    <property type="entry name" value="PKc"/>
    <property type="match status" value="1"/>
</dbReference>
<organism evidence="6 7">
    <name type="scientific">Staphylotrichum tortipilum</name>
    <dbReference type="NCBI Taxonomy" id="2831512"/>
    <lineage>
        <taxon>Eukaryota</taxon>
        <taxon>Fungi</taxon>
        <taxon>Dikarya</taxon>
        <taxon>Ascomycota</taxon>
        <taxon>Pezizomycotina</taxon>
        <taxon>Sordariomycetes</taxon>
        <taxon>Sordariomycetidae</taxon>
        <taxon>Sordariales</taxon>
        <taxon>Chaetomiaceae</taxon>
        <taxon>Staphylotrichum</taxon>
    </lineage>
</organism>
<dbReference type="InterPro" id="IPR051165">
    <property type="entry name" value="Multifunctional_ANK_Repeat"/>
</dbReference>